<evidence type="ECO:0000259" key="1">
    <source>
        <dbReference type="Pfam" id="PF00501"/>
    </source>
</evidence>
<dbReference type="Pfam" id="PF00501">
    <property type="entry name" value="AMP-binding"/>
    <property type="match status" value="1"/>
</dbReference>
<name>X1ADS0_9ZZZZ</name>
<dbReference type="SUPFAM" id="SSF56801">
    <property type="entry name" value="Acetyl-CoA synthetase-like"/>
    <property type="match status" value="1"/>
</dbReference>
<accession>X1ADS0</accession>
<evidence type="ECO:0000313" key="2">
    <source>
        <dbReference type="EMBL" id="GAG80695.1"/>
    </source>
</evidence>
<sequence length="318" mass="35663">AYAVASRLTIAGAKVLLTADGSMRRGKTVEIKREIEKTVDQISSLKHVVVYKHVGIDVPWNDSRDLWWKDIVSLESDECESEWMDSEDYAMIIFSSGTTGKPKGTVHTHGGALAQIVKELGYCFDVKEDDVFFWLTDIGWMMGPWMIIGVQSLGSTIVIFEGAPNHPKPDRLWELIEKHKITHLGISPTAIRLLMRYGADWVSKHNLSSLRILGSTGEPWDPDSWSWFFEKIGNKKLPIINISGGTEIVGCFLSPLPITSLKPCTLRGPGLGMDIDVFDDEGKPVRGEMGHLVAKKPAPSMTRGFWNEPERYLETYWS</sequence>
<gene>
    <name evidence="2" type="ORF">S01H4_29493</name>
</gene>
<organism evidence="2">
    <name type="scientific">marine sediment metagenome</name>
    <dbReference type="NCBI Taxonomy" id="412755"/>
    <lineage>
        <taxon>unclassified sequences</taxon>
        <taxon>metagenomes</taxon>
        <taxon>ecological metagenomes</taxon>
    </lineage>
</organism>
<feature type="non-terminal residue" evidence="2">
    <location>
        <position position="1"/>
    </location>
</feature>
<dbReference type="PANTHER" id="PTHR24095">
    <property type="entry name" value="ACETYL-COENZYME A SYNTHETASE"/>
    <property type="match status" value="1"/>
</dbReference>
<dbReference type="AlphaFoldDB" id="X1ADS0"/>
<dbReference type="GO" id="GO:0006085">
    <property type="term" value="P:acetyl-CoA biosynthetic process"/>
    <property type="evidence" value="ECO:0007669"/>
    <property type="project" value="TreeGrafter"/>
</dbReference>
<proteinExistence type="predicted"/>
<reference evidence="2" key="1">
    <citation type="journal article" date="2014" name="Front. Microbiol.">
        <title>High frequency of phylogenetically diverse reductive dehalogenase-homologous genes in deep subseafloor sedimentary metagenomes.</title>
        <authorList>
            <person name="Kawai M."/>
            <person name="Futagami T."/>
            <person name="Toyoda A."/>
            <person name="Takaki Y."/>
            <person name="Nishi S."/>
            <person name="Hori S."/>
            <person name="Arai W."/>
            <person name="Tsubouchi T."/>
            <person name="Morono Y."/>
            <person name="Uchiyama I."/>
            <person name="Ito T."/>
            <person name="Fujiyama A."/>
            <person name="Inagaki F."/>
            <person name="Takami H."/>
        </authorList>
    </citation>
    <scope>NUCLEOTIDE SEQUENCE</scope>
    <source>
        <strain evidence="2">Expedition CK06-06</strain>
    </source>
</reference>
<dbReference type="InterPro" id="IPR000873">
    <property type="entry name" value="AMP-dep_synth/lig_dom"/>
</dbReference>
<dbReference type="InterPro" id="IPR020845">
    <property type="entry name" value="AMP-binding_CS"/>
</dbReference>
<dbReference type="GO" id="GO:0003987">
    <property type="term" value="F:acetate-CoA ligase activity"/>
    <property type="evidence" value="ECO:0007669"/>
    <property type="project" value="TreeGrafter"/>
</dbReference>
<dbReference type="InterPro" id="IPR042099">
    <property type="entry name" value="ANL_N_sf"/>
</dbReference>
<feature type="domain" description="AMP-dependent synthetase/ligase" evidence="1">
    <location>
        <begin position="3"/>
        <end position="306"/>
    </location>
</feature>
<dbReference type="Gene3D" id="3.40.50.12780">
    <property type="entry name" value="N-terminal domain of ligase-like"/>
    <property type="match status" value="1"/>
</dbReference>
<dbReference type="EMBL" id="BART01015145">
    <property type="protein sequence ID" value="GAG80695.1"/>
    <property type="molecule type" value="Genomic_DNA"/>
</dbReference>
<protein>
    <recommendedName>
        <fullName evidence="1">AMP-dependent synthetase/ligase domain-containing protein</fullName>
    </recommendedName>
</protein>
<dbReference type="PROSITE" id="PS00455">
    <property type="entry name" value="AMP_BINDING"/>
    <property type="match status" value="1"/>
</dbReference>
<comment type="caution">
    <text evidence="2">The sequence shown here is derived from an EMBL/GenBank/DDBJ whole genome shotgun (WGS) entry which is preliminary data.</text>
</comment>
<dbReference type="PANTHER" id="PTHR24095:SF14">
    <property type="entry name" value="ACETYL-COENZYME A SYNTHETASE 1"/>
    <property type="match status" value="1"/>
</dbReference>
<feature type="non-terminal residue" evidence="2">
    <location>
        <position position="318"/>
    </location>
</feature>